<proteinExistence type="predicted"/>
<dbReference type="InterPro" id="IPR005031">
    <property type="entry name" value="COQ10_START"/>
</dbReference>
<dbReference type="Pfam" id="PF03364">
    <property type="entry name" value="Polyketide_cyc"/>
    <property type="match status" value="1"/>
</dbReference>
<dbReference type="AlphaFoldDB" id="A0A1Z5KGD7"/>
<accession>A0A1Z5KGD7</accession>
<dbReference type="InterPro" id="IPR023393">
    <property type="entry name" value="START-like_dom_sf"/>
</dbReference>
<dbReference type="InParanoid" id="A0A1Z5KGD7"/>
<organism evidence="2 3">
    <name type="scientific">Fistulifera solaris</name>
    <name type="common">Oleaginous diatom</name>
    <dbReference type="NCBI Taxonomy" id="1519565"/>
    <lineage>
        <taxon>Eukaryota</taxon>
        <taxon>Sar</taxon>
        <taxon>Stramenopiles</taxon>
        <taxon>Ochrophyta</taxon>
        <taxon>Bacillariophyta</taxon>
        <taxon>Bacillariophyceae</taxon>
        <taxon>Bacillariophycidae</taxon>
        <taxon>Naviculales</taxon>
        <taxon>Naviculaceae</taxon>
        <taxon>Fistulifera</taxon>
    </lineage>
</organism>
<reference evidence="2 3" key="1">
    <citation type="journal article" date="2015" name="Plant Cell">
        <title>Oil accumulation by the oleaginous diatom Fistulifera solaris as revealed by the genome and transcriptome.</title>
        <authorList>
            <person name="Tanaka T."/>
            <person name="Maeda Y."/>
            <person name="Veluchamy A."/>
            <person name="Tanaka M."/>
            <person name="Abida H."/>
            <person name="Marechal E."/>
            <person name="Bowler C."/>
            <person name="Muto M."/>
            <person name="Sunaga Y."/>
            <person name="Tanaka M."/>
            <person name="Yoshino T."/>
            <person name="Taniguchi T."/>
            <person name="Fukuda Y."/>
            <person name="Nemoto M."/>
            <person name="Matsumoto M."/>
            <person name="Wong P.S."/>
            <person name="Aburatani S."/>
            <person name="Fujibuchi W."/>
        </authorList>
    </citation>
    <scope>NUCLEOTIDE SEQUENCE [LARGE SCALE GENOMIC DNA]</scope>
    <source>
        <strain evidence="2 3">JPCC DA0580</strain>
    </source>
</reference>
<dbReference type="Gene3D" id="3.30.530.20">
    <property type="match status" value="1"/>
</dbReference>
<keyword evidence="3" id="KW-1185">Reference proteome</keyword>
<evidence type="ECO:0000259" key="1">
    <source>
        <dbReference type="Pfam" id="PF03364"/>
    </source>
</evidence>
<dbReference type="Proteomes" id="UP000198406">
    <property type="component" value="Unassembled WGS sequence"/>
</dbReference>
<dbReference type="EMBL" id="BDSP01000223">
    <property type="protein sequence ID" value="GAX25319.1"/>
    <property type="molecule type" value="Genomic_DNA"/>
</dbReference>
<evidence type="ECO:0000313" key="2">
    <source>
        <dbReference type="EMBL" id="GAX25319.1"/>
    </source>
</evidence>
<feature type="domain" description="Coenzyme Q-binding protein COQ10 START" evidence="1">
    <location>
        <begin position="17"/>
        <end position="60"/>
    </location>
</feature>
<dbReference type="SUPFAM" id="SSF55961">
    <property type="entry name" value="Bet v1-like"/>
    <property type="match status" value="1"/>
</dbReference>
<sequence length="191" mass="21985">MGALCSTGFGSSRSVRVDCPLEFVWETIADLQHYPDFLSHVSSVHCLNKEKTKILKRGTRWRETRIFQGEPFVLLNTVTSMEDHGKDSRLVRIHSGFTESYPRTKDLEQTVHTSTLIVTRTGPEQCEVRRSYAVVYGTWIGRLVVGCCRWYLPKVVETSFEEELKEFAKEAVSRYQRSLGNKEDFACTNEH</sequence>
<comment type="caution">
    <text evidence="2">The sequence shown here is derived from an EMBL/GenBank/DDBJ whole genome shotgun (WGS) entry which is preliminary data.</text>
</comment>
<gene>
    <name evidence="2" type="ORF">FisN_5Lh410</name>
</gene>
<dbReference type="CDD" id="cd07812">
    <property type="entry name" value="SRPBCC"/>
    <property type="match status" value="1"/>
</dbReference>
<name>A0A1Z5KGD7_FISSO</name>
<protein>
    <recommendedName>
        <fullName evidence="1">Coenzyme Q-binding protein COQ10 START domain-containing protein</fullName>
    </recommendedName>
</protein>
<evidence type="ECO:0000313" key="3">
    <source>
        <dbReference type="Proteomes" id="UP000198406"/>
    </source>
</evidence>